<accession>A0ABY0IZH2</accession>
<keyword evidence="3" id="KW-1185">Reference proteome</keyword>
<dbReference type="SUPFAM" id="SSF51126">
    <property type="entry name" value="Pectin lyase-like"/>
    <property type="match status" value="1"/>
</dbReference>
<dbReference type="InterPro" id="IPR011050">
    <property type="entry name" value="Pectin_lyase_fold/virulence"/>
</dbReference>
<name>A0ABY0IZH2_9ENTR</name>
<dbReference type="Gene3D" id="2.160.20.10">
    <property type="entry name" value="Single-stranded right-handed beta-helix, Pectin lyase-like"/>
    <property type="match status" value="1"/>
</dbReference>
<feature type="domain" description="Tail spike TSP1/Gp66 N-terminal" evidence="1">
    <location>
        <begin position="57"/>
        <end position="128"/>
    </location>
</feature>
<gene>
    <name evidence="2" type="ORF">SAMEA2273443_01525</name>
</gene>
<reference evidence="2 3" key="1">
    <citation type="submission" date="2016-03" db="EMBL/GenBank/DDBJ databases">
        <authorList>
            <consortium name="Pathogen Informatics"/>
        </authorList>
    </citation>
    <scope>NUCLEOTIDE SEQUENCE [LARGE SCALE GENOMIC DNA]</scope>
    <source>
        <strain evidence="3">e2161</strain>
    </source>
</reference>
<dbReference type="Gene3D" id="2.10.10.80">
    <property type="match status" value="1"/>
</dbReference>
<evidence type="ECO:0000259" key="1">
    <source>
        <dbReference type="Pfam" id="PF18668"/>
    </source>
</evidence>
<evidence type="ECO:0000313" key="2">
    <source>
        <dbReference type="EMBL" id="SAA28686.1"/>
    </source>
</evidence>
<evidence type="ECO:0000313" key="3">
    <source>
        <dbReference type="Proteomes" id="UP000077063"/>
    </source>
</evidence>
<comment type="caution">
    <text evidence="2">The sequence shown here is derived from an EMBL/GenBank/DDBJ whole genome shotgun (WGS) entry which is preliminary data.</text>
</comment>
<dbReference type="Pfam" id="PF18668">
    <property type="entry name" value="Tail_spike_N"/>
    <property type="match status" value="1"/>
</dbReference>
<proteinExistence type="predicted"/>
<dbReference type="EMBL" id="FKDK01000004">
    <property type="protein sequence ID" value="SAA28686.1"/>
    <property type="molecule type" value="Genomic_DNA"/>
</dbReference>
<dbReference type="RefSeq" id="WP_063616019.1">
    <property type="nucleotide sequence ID" value="NZ_FKDK01000004.1"/>
</dbReference>
<dbReference type="InterPro" id="IPR040775">
    <property type="entry name" value="Tail_spike_N"/>
</dbReference>
<sequence length="663" mass="71077">MATQPTQDSVPSESPRDLKFNAGKIDEFVTSMGLTYTDRFGQQHNTIEGINYIAQQAMDAYGYVILTGKTFTTGATINNPNEVLLNTADGEYYKWTGSFASGGKVVPANSTPSGTGGIGPGAWIGVGDASLRASLSSTEDGKGDELVGMKQPLASAVSRTVHDKLLETISIRDFGAIGDGTLHPLSERFSSLAIAQVVYPFVTSLSQSIDYAATQSAINVAISNKKNLEITSGNYYSSDPIIIKVENHYSKNGLSMSGDGRAMTVFTFPLGSDGFKIVPVTEGQYTYNVTLRDFDIIQDGHSDSSVGSAGKGIHATNGCSHMLWHNLRIVGFLQAVKFDDAVFLCSFTSINMSICADGFIMGTMGTTIFMDNMFVYGSTGTAYRITAVYSSIGSLACDSCAGIPYDFYYFSGTVGSLGFESAGTNTNGPIIRFDQSHVQIGTVYGFNLTPVTSLSTFFDFGASDVDISKIYMDNSGASATLTAKFYTCFQSHIRFKDIDSDYTFSFTEPNIGSDLSSSFVEFDGVKQSHGGVRPYIGSLGGTGQAVAQNGKDFTPPAFLFDCFGGFINSGSNGDKNLGFATGPRLGQWGIERRPDRHGVAAYVSTSNATDNNSATFAVVPAILFTSTRPQNPVVGTHWSDPVSHKIIYYAYGKWQDYMGNTIQ</sequence>
<dbReference type="Proteomes" id="UP000077063">
    <property type="component" value="Unassembled WGS sequence"/>
</dbReference>
<protein>
    <submittedName>
        <fullName evidence="2">T7 tail fiber protein</fullName>
    </submittedName>
</protein>
<dbReference type="InterPro" id="IPR012334">
    <property type="entry name" value="Pectin_lyas_fold"/>
</dbReference>
<organism evidence="2 3">
    <name type="scientific">Enterobacter roggenkampii</name>
    <dbReference type="NCBI Taxonomy" id="1812935"/>
    <lineage>
        <taxon>Bacteria</taxon>
        <taxon>Pseudomonadati</taxon>
        <taxon>Pseudomonadota</taxon>
        <taxon>Gammaproteobacteria</taxon>
        <taxon>Enterobacterales</taxon>
        <taxon>Enterobacteriaceae</taxon>
        <taxon>Enterobacter</taxon>
        <taxon>Enterobacter cloacae complex</taxon>
    </lineage>
</organism>